<keyword evidence="2" id="KW-0812">Transmembrane</keyword>
<keyword evidence="3" id="KW-0732">Signal</keyword>
<evidence type="ECO:0000313" key="6">
    <source>
        <dbReference type="Proteomes" id="UP000193467"/>
    </source>
</evidence>
<reference evidence="5 6" key="1">
    <citation type="submission" date="2016-07" db="EMBL/GenBank/DDBJ databases">
        <title>Pervasive Adenine N6-methylation of Active Genes in Fungi.</title>
        <authorList>
            <consortium name="DOE Joint Genome Institute"/>
            <person name="Mondo S.J."/>
            <person name="Dannebaum R.O."/>
            <person name="Kuo R.C."/>
            <person name="Labutti K."/>
            <person name="Haridas S."/>
            <person name="Kuo A."/>
            <person name="Salamov A."/>
            <person name="Ahrendt S.R."/>
            <person name="Lipzen A."/>
            <person name="Sullivan W."/>
            <person name="Andreopoulos W.B."/>
            <person name="Clum A."/>
            <person name="Lindquist E."/>
            <person name="Daum C."/>
            <person name="Ramamoorthy G.K."/>
            <person name="Gryganskyi A."/>
            <person name="Culley D."/>
            <person name="Magnuson J.K."/>
            <person name="James T.Y."/>
            <person name="O'Malley M.A."/>
            <person name="Stajich J.E."/>
            <person name="Spatafora J.W."/>
            <person name="Visel A."/>
            <person name="Grigoriev I.V."/>
        </authorList>
    </citation>
    <scope>NUCLEOTIDE SEQUENCE [LARGE SCALE GENOMIC DNA]</scope>
    <source>
        <strain evidence="5 6">62-1032</strain>
    </source>
</reference>
<dbReference type="EMBL" id="MCGR01000033">
    <property type="protein sequence ID" value="ORY76875.1"/>
    <property type="molecule type" value="Genomic_DNA"/>
</dbReference>
<gene>
    <name evidence="5" type="ORF">BCR35DRAFT_305624</name>
</gene>
<dbReference type="Pfam" id="PF24808">
    <property type="entry name" value="DUF7707"/>
    <property type="match status" value="1"/>
</dbReference>
<dbReference type="STRING" id="106004.A0A1Y2F1N5"/>
<evidence type="ECO:0000256" key="2">
    <source>
        <dbReference type="SAM" id="Phobius"/>
    </source>
</evidence>
<name>A0A1Y2F1N5_9BASI</name>
<organism evidence="5 6">
    <name type="scientific">Leucosporidium creatinivorum</name>
    <dbReference type="NCBI Taxonomy" id="106004"/>
    <lineage>
        <taxon>Eukaryota</taxon>
        <taxon>Fungi</taxon>
        <taxon>Dikarya</taxon>
        <taxon>Basidiomycota</taxon>
        <taxon>Pucciniomycotina</taxon>
        <taxon>Microbotryomycetes</taxon>
        <taxon>Leucosporidiales</taxon>
        <taxon>Leucosporidium</taxon>
    </lineage>
</organism>
<evidence type="ECO:0000256" key="3">
    <source>
        <dbReference type="SAM" id="SignalP"/>
    </source>
</evidence>
<proteinExistence type="predicted"/>
<evidence type="ECO:0000259" key="4">
    <source>
        <dbReference type="Pfam" id="PF24808"/>
    </source>
</evidence>
<keyword evidence="2" id="KW-1133">Transmembrane helix</keyword>
<comment type="caution">
    <text evidence="5">The sequence shown here is derived from an EMBL/GenBank/DDBJ whole genome shotgun (WGS) entry which is preliminary data.</text>
</comment>
<sequence>MGFSRPFHLLAAALALATTVQGQSTSSGSSSSSSASSSTSPSSVASSGTPTSSSAAAPTYSAATGTAYSNATATQLAAYLPGYTYNLTEESMTTRIGICNQTTQFCASAKCSSSAANVTSNFCNPDTMGWDCACNNGATSRLQPLVVPVNTYDCRLRTSACLQQCQNPNASPSVNSTSNCQAACNYILGSTCGTSAQVIPMYQVSNYGDVPKYYVDTSKGGVAAGITTSLAVGMAAPWLSVVLGTFGAGYWVLVR</sequence>
<accession>A0A1Y2F1N5</accession>
<evidence type="ECO:0000256" key="1">
    <source>
        <dbReference type="SAM" id="MobiDB-lite"/>
    </source>
</evidence>
<dbReference type="AlphaFoldDB" id="A0A1Y2F1N5"/>
<dbReference type="InterPro" id="IPR056124">
    <property type="entry name" value="DUF7707"/>
</dbReference>
<keyword evidence="2" id="KW-0472">Membrane</keyword>
<protein>
    <recommendedName>
        <fullName evidence="4">DUF7707 domain-containing protein</fullName>
    </recommendedName>
</protein>
<feature type="region of interest" description="Disordered" evidence="1">
    <location>
        <begin position="24"/>
        <end position="55"/>
    </location>
</feature>
<dbReference type="OrthoDB" id="1708823at2759"/>
<feature type="chain" id="PRO_5012847446" description="DUF7707 domain-containing protein" evidence="3">
    <location>
        <begin position="23"/>
        <end position="255"/>
    </location>
</feature>
<dbReference type="InParanoid" id="A0A1Y2F1N5"/>
<feature type="domain" description="DUF7707" evidence="4">
    <location>
        <begin position="89"/>
        <end position="184"/>
    </location>
</feature>
<dbReference type="Proteomes" id="UP000193467">
    <property type="component" value="Unassembled WGS sequence"/>
</dbReference>
<feature type="transmembrane region" description="Helical" evidence="2">
    <location>
        <begin position="235"/>
        <end position="254"/>
    </location>
</feature>
<feature type="signal peptide" evidence="3">
    <location>
        <begin position="1"/>
        <end position="22"/>
    </location>
</feature>
<keyword evidence="6" id="KW-1185">Reference proteome</keyword>
<evidence type="ECO:0000313" key="5">
    <source>
        <dbReference type="EMBL" id="ORY76875.1"/>
    </source>
</evidence>